<proteinExistence type="predicted"/>
<name>A0A8K1I7U5_9PEZI</name>
<dbReference type="GO" id="GO:0003964">
    <property type="term" value="F:RNA-directed DNA polymerase activity"/>
    <property type="evidence" value="ECO:0007669"/>
    <property type="project" value="UniProtKB-KW"/>
</dbReference>
<keyword evidence="1" id="KW-0496">Mitochondrion</keyword>
<sequence>MQINLPYLSGIAPWSGNFYIPPPPPPSSNYGVVGWWRGEQFVSGFLSHDFWAETPPPYFPPPPPLPTYAGSRLKGGEMEVALSDLNLSSFLRDAFKLYMLIYITWKIDCRPVEKPWRF</sequence>
<reference evidence="1" key="1">
    <citation type="submission" date="2021-01" db="EMBL/GenBank/DDBJ databases">
        <authorList>
            <person name="Sun H.-H."/>
            <person name="Zhang S."/>
            <person name="Zhang Y.-J."/>
        </authorList>
    </citation>
    <scope>NUCLEOTIDE SEQUENCE</scope>
    <source>
        <strain evidence="1">CMM1</strain>
    </source>
</reference>
<dbReference type="AlphaFoldDB" id="A0A8K1I7U5"/>
<dbReference type="GeneID" id="68665188"/>
<protein>
    <submittedName>
        <fullName evidence="1">Reverse transcriptase</fullName>
    </submittedName>
</protein>
<keyword evidence="1" id="KW-0548">Nucleotidyltransferase</keyword>
<dbReference type="RefSeq" id="YP_010218676.1">
    <property type="nucleotide sequence ID" value="NC_058917.1"/>
</dbReference>
<evidence type="ECO:0000313" key="1">
    <source>
        <dbReference type="EMBL" id="UBU98528.1"/>
    </source>
</evidence>
<gene>
    <name evidence="1" type="primary">orf118C</name>
</gene>
<keyword evidence="1" id="KW-0695">RNA-directed DNA polymerase</keyword>
<dbReference type="EMBL" id="MW538937">
    <property type="protein sequence ID" value="UBU98528.1"/>
    <property type="molecule type" value="Genomic_DNA"/>
</dbReference>
<geneLocation type="mitochondrion" evidence="1"/>
<keyword evidence="1" id="KW-0808">Transferase</keyword>
<accession>A0A8K1I7U5</accession>
<organism evidence="1">
    <name type="scientific">Morchella brunnea</name>
    <dbReference type="NCBI Taxonomy" id="1174671"/>
    <lineage>
        <taxon>Eukaryota</taxon>
        <taxon>Fungi</taxon>
        <taxon>Dikarya</taxon>
        <taxon>Ascomycota</taxon>
        <taxon>Pezizomycotina</taxon>
        <taxon>Pezizomycetes</taxon>
        <taxon>Pezizales</taxon>
        <taxon>Morchellaceae</taxon>
        <taxon>Morchella</taxon>
    </lineage>
</organism>